<dbReference type="Proteomes" id="UP000030341">
    <property type="component" value="Chromosome 2"/>
</dbReference>
<evidence type="ECO:0000313" key="2">
    <source>
        <dbReference type="EMBL" id="AIY67623.1"/>
    </source>
</evidence>
<dbReference type="eggNOG" id="COG1683">
    <property type="taxonomic scope" value="Bacteria"/>
</dbReference>
<dbReference type="EMBL" id="CP009889">
    <property type="protein sequence ID" value="AIY66429.1"/>
    <property type="molecule type" value="Genomic_DNA"/>
</dbReference>
<dbReference type="EMBL" id="CP009889">
    <property type="protein sequence ID" value="AIY67623.1"/>
    <property type="molecule type" value="Genomic_DNA"/>
</dbReference>
<accession>A0A0A7EM83</accession>
<gene>
    <name evidence="1" type="ORF">OM33_14765</name>
    <name evidence="2" type="ORF">OM33_21815</name>
</gene>
<dbReference type="HOGENOM" id="CLU_076318_1_1_6"/>
<dbReference type="PANTHER" id="PTHR30087:SF1">
    <property type="entry name" value="HYPOTHETICAL CYTOSOLIC PROTEIN"/>
    <property type="match status" value="1"/>
</dbReference>
<dbReference type="AlphaFoldDB" id="A0A0A7EM83"/>
<sequence length="162" mass="17848">MQKLLISSCLMGKPVRYNATSVSFDLSKLKSHFTLVPFCPEVSAGLPTPRPPAEITHSNITHAIIVKQNDGLDVTNAFEQGAKLALAHCQTHHIKFALLTEFSPSCGSTQIYDGTFKGIKQRGQGITAKLLSKHGVKVFNQFQVNDLIELAKKDKDHFSAHY</sequence>
<dbReference type="InterPro" id="IPR007553">
    <property type="entry name" value="2-thiour_desulf"/>
</dbReference>
<reference evidence="2 3" key="1">
    <citation type="submission" date="2014-11" db="EMBL/GenBank/DDBJ databases">
        <title>Complete Genome Sequence of Pseudoalteromonas sp. Strain OCN003 Isolated from Kaneohe Bay, Oahu, Hawaii.</title>
        <authorList>
            <person name="Beurmann S."/>
            <person name="Videau P."/>
            <person name="Ushijima B."/>
            <person name="Smith A.M."/>
            <person name="Aeby G.S."/>
            <person name="Callahan S.M."/>
            <person name="Belcaid M."/>
        </authorList>
    </citation>
    <scope>NUCLEOTIDE SEQUENCE [LARGE SCALE GENOMIC DNA]</scope>
    <source>
        <strain evidence="2 3">OCN003</strain>
    </source>
</reference>
<dbReference type="Pfam" id="PF04463">
    <property type="entry name" value="2-thiour_desulf"/>
    <property type="match status" value="1"/>
</dbReference>
<dbReference type="STRING" id="1348114.OM33_14765"/>
<dbReference type="KEGG" id="pseo:OM33_21815"/>
<dbReference type="RefSeq" id="WP_040134636.1">
    <property type="nucleotide sequence ID" value="NZ_CP009889.1"/>
</dbReference>
<proteinExistence type="predicted"/>
<evidence type="ECO:0000313" key="3">
    <source>
        <dbReference type="Proteomes" id="UP000030341"/>
    </source>
</evidence>
<dbReference type="OrthoDB" id="495783at2"/>
<dbReference type="PANTHER" id="PTHR30087">
    <property type="entry name" value="INNER MEMBRANE PROTEIN"/>
    <property type="match status" value="1"/>
</dbReference>
<protein>
    <submittedName>
        <fullName evidence="2">Uncharacterized protein</fullName>
    </submittedName>
</protein>
<name>A0A0A7EM83_9GAMM</name>
<dbReference type="KEGG" id="pseo:OM33_14765"/>
<evidence type="ECO:0000313" key="1">
    <source>
        <dbReference type="EMBL" id="AIY66429.1"/>
    </source>
</evidence>
<keyword evidence="3" id="KW-1185">Reference proteome</keyword>
<organism evidence="2 3">
    <name type="scientific">Pseudoalteromonas piratica</name>
    <dbReference type="NCBI Taxonomy" id="1348114"/>
    <lineage>
        <taxon>Bacteria</taxon>
        <taxon>Pseudomonadati</taxon>
        <taxon>Pseudomonadota</taxon>
        <taxon>Gammaproteobacteria</taxon>
        <taxon>Alteromonadales</taxon>
        <taxon>Pseudoalteromonadaceae</taxon>
        <taxon>Pseudoalteromonas</taxon>
    </lineage>
</organism>